<comment type="caution">
    <text evidence="1">The sequence shown here is derived from an EMBL/GenBank/DDBJ whole genome shotgun (WGS) entry which is preliminary data.</text>
</comment>
<accession>A0ABQ7G8X6</accession>
<reference evidence="1" key="1">
    <citation type="submission" date="2017-08" db="EMBL/GenBank/DDBJ databases">
        <authorList>
            <person name="Polle J.E."/>
            <person name="Barry K."/>
            <person name="Cushman J."/>
            <person name="Schmutz J."/>
            <person name="Tran D."/>
            <person name="Hathwaick L.T."/>
            <person name="Yim W.C."/>
            <person name="Jenkins J."/>
            <person name="Mckie-Krisberg Z.M."/>
            <person name="Prochnik S."/>
            <person name="Lindquist E."/>
            <person name="Dockter R.B."/>
            <person name="Adam C."/>
            <person name="Molina H."/>
            <person name="Bunkerborg J."/>
            <person name="Jin E."/>
            <person name="Buchheim M."/>
            <person name="Magnuson J."/>
        </authorList>
    </citation>
    <scope>NUCLEOTIDE SEQUENCE</scope>
    <source>
        <strain evidence="1">CCAP 19/18</strain>
    </source>
</reference>
<dbReference type="EMBL" id="MU069981">
    <property type="protein sequence ID" value="KAF5831056.1"/>
    <property type="molecule type" value="Genomic_DNA"/>
</dbReference>
<proteinExistence type="predicted"/>
<dbReference type="InterPro" id="IPR036410">
    <property type="entry name" value="HSP_DnaJ_Cys-rich_dom_sf"/>
</dbReference>
<sequence length="98" mass="10585">MLALGGATMVVSTASMTITRLVVDKRKKQYLITCPECTGSKKLACEVCRGERILNYHPTKHAPFDQTTQCTCAMCEGSGLQQCLNCLGEGTSIPLSKN</sequence>
<organism evidence="1 2">
    <name type="scientific">Dunaliella salina</name>
    <name type="common">Green alga</name>
    <name type="synonym">Protococcus salinus</name>
    <dbReference type="NCBI Taxonomy" id="3046"/>
    <lineage>
        <taxon>Eukaryota</taxon>
        <taxon>Viridiplantae</taxon>
        <taxon>Chlorophyta</taxon>
        <taxon>core chlorophytes</taxon>
        <taxon>Chlorophyceae</taxon>
        <taxon>CS clade</taxon>
        <taxon>Chlamydomonadales</taxon>
        <taxon>Dunaliellaceae</taxon>
        <taxon>Dunaliella</taxon>
    </lineage>
</organism>
<evidence type="ECO:0000313" key="1">
    <source>
        <dbReference type="EMBL" id="KAF5831056.1"/>
    </source>
</evidence>
<protein>
    <submittedName>
        <fullName evidence="1">Uncharacterized protein</fullName>
    </submittedName>
</protein>
<gene>
    <name evidence="1" type="ORF">DUNSADRAFT_13667</name>
</gene>
<evidence type="ECO:0000313" key="2">
    <source>
        <dbReference type="Proteomes" id="UP000815325"/>
    </source>
</evidence>
<dbReference type="SUPFAM" id="SSF57938">
    <property type="entry name" value="DnaJ/Hsp40 cysteine-rich domain"/>
    <property type="match status" value="1"/>
</dbReference>
<keyword evidence="2" id="KW-1185">Reference proteome</keyword>
<dbReference type="Proteomes" id="UP000815325">
    <property type="component" value="Unassembled WGS sequence"/>
</dbReference>
<name>A0ABQ7G8X6_DUNSA</name>